<keyword evidence="2" id="KW-1133">Transmembrane helix</keyword>
<reference evidence="3 4" key="1">
    <citation type="submission" date="2020-08" db="EMBL/GenBank/DDBJ databases">
        <title>Sequencing the genomes of 1000 actinobacteria strains.</title>
        <authorList>
            <person name="Klenk H.-P."/>
        </authorList>
    </citation>
    <scope>NUCLEOTIDE SEQUENCE [LARGE SCALE GENOMIC DNA]</scope>
    <source>
        <strain evidence="3 4">DSM 45823</strain>
    </source>
</reference>
<gene>
    <name evidence="3" type="ORF">HNR21_000191</name>
</gene>
<feature type="compositionally biased region" description="Polar residues" evidence="1">
    <location>
        <begin position="1"/>
        <end position="10"/>
    </location>
</feature>
<dbReference type="Proteomes" id="UP000539313">
    <property type="component" value="Unassembled WGS sequence"/>
</dbReference>
<feature type="compositionally biased region" description="Polar residues" evidence="1">
    <location>
        <begin position="285"/>
        <end position="298"/>
    </location>
</feature>
<keyword evidence="4" id="KW-1185">Reference proteome</keyword>
<keyword evidence="2" id="KW-0812">Transmembrane</keyword>
<comment type="caution">
    <text evidence="3">The sequence shown here is derived from an EMBL/GenBank/DDBJ whole genome shotgun (WGS) entry which is preliminary data.</text>
</comment>
<keyword evidence="2" id="KW-0472">Membrane</keyword>
<evidence type="ECO:0000313" key="3">
    <source>
        <dbReference type="EMBL" id="MBA9001309.1"/>
    </source>
</evidence>
<feature type="transmembrane region" description="Helical" evidence="2">
    <location>
        <begin position="437"/>
        <end position="457"/>
    </location>
</feature>
<feature type="compositionally biased region" description="Low complexity" evidence="1">
    <location>
        <begin position="129"/>
        <end position="148"/>
    </location>
</feature>
<feature type="compositionally biased region" description="Low complexity" evidence="1">
    <location>
        <begin position="349"/>
        <end position="426"/>
    </location>
</feature>
<dbReference type="AlphaFoldDB" id="A0A7W3MSY6"/>
<evidence type="ECO:0000313" key="4">
    <source>
        <dbReference type="Proteomes" id="UP000539313"/>
    </source>
</evidence>
<proteinExistence type="predicted"/>
<protein>
    <submittedName>
        <fullName evidence="3">Uncharacterized protein</fullName>
    </submittedName>
</protein>
<sequence length="458" mass="47695">MTEQSGTQGPQWPRPDDQNPPTGGEGEANQAADAGSGPSEQPVRPIGDRTVVFGAPARRRNTENQPETGGEPGAGQERPTPPPAPPTMVEQPIAGLGAEQPQQPSYGQPPQQPYGQQAPYGQPQPPQQPYGQPQQPYGQQAPYGQQPYGQPPQPQQPYGTPADPYRPPSFDQPEQQPPAPGGGERTVIVPGPEQQQAQPGTPPVDDNATVAWSPGTDVPVAGSGRDAQQGWQPPQGGQPPQPGGGERTVMVPPPDSGQYSGPAPEEPQQAQYEPPVAQGYGPPQGSDSDTASTQTFATGQGGAQSPGYPDQPQWQQGTEQPGQQAPYGQQPYGQPQGQAAYGAPGGQQGYPQQPYGQQSEGQQPYGQPQGAQGQQPAYGAQPGQQYGQQPYGQPGQHGQQPQQPYGQPQGAQGQYGAQQYGGAQADHGGKGGRKGMLIGIGAIALVVILVVLVVVFVL</sequence>
<evidence type="ECO:0000256" key="2">
    <source>
        <dbReference type="SAM" id="Phobius"/>
    </source>
</evidence>
<accession>A0A7W3MSY6</accession>
<feature type="compositionally biased region" description="Low complexity" evidence="1">
    <location>
        <begin position="262"/>
        <end position="278"/>
    </location>
</feature>
<name>A0A7W3MSY6_9ACTN</name>
<dbReference type="EMBL" id="JACJII010000001">
    <property type="protein sequence ID" value="MBA9001309.1"/>
    <property type="molecule type" value="Genomic_DNA"/>
</dbReference>
<feature type="compositionally biased region" description="Low complexity" evidence="1">
    <location>
        <begin position="100"/>
        <end position="121"/>
    </location>
</feature>
<feature type="region of interest" description="Disordered" evidence="1">
    <location>
        <begin position="1"/>
        <end position="431"/>
    </location>
</feature>
<organism evidence="3 4">
    <name type="scientific">Thermomonospora cellulosilytica</name>
    <dbReference type="NCBI Taxonomy" id="1411118"/>
    <lineage>
        <taxon>Bacteria</taxon>
        <taxon>Bacillati</taxon>
        <taxon>Actinomycetota</taxon>
        <taxon>Actinomycetes</taxon>
        <taxon>Streptosporangiales</taxon>
        <taxon>Thermomonosporaceae</taxon>
        <taxon>Thermomonospora</taxon>
    </lineage>
</organism>
<evidence type="ECO:0000256" key="1">
    <source>
        <dbReference type="SAM" id="MobiDB-lite"/>
    </source>
</evidence>
<dbReference type="RefSeq" id="WP_182703665.1">
    <property type="nucleotide sequence ID" value="NZ_JACJII010000001.1"/>
</dbReference>
<feature type="compositionally biased region" description="Low complexity" evidence="1">
    <location>
        <begin position="310"/>
        <end position="342"/>
    </location>
</feature>